<keyword evidence="8" id="KW-1185">Reference proteome</keyword>
<reference evidence="7 8" key="2">
    <citation type="journal article" date="2019" name="G3 (Bethesda)">
        <title>Hybrid Assembly of the Genome of the Entomopathogenic Nematode Steinernema carpocapsae Identifies the X-Chromosome.</title>
        <authorList>
            <person name="Serra L."/>
            <person name="Macchietto M."/>
            <person name="Macias-Munoz A."/>
            <person name="McGill C.J."/>
            <person name="Rodriguez I.M."/>
            <person name="Rodriguez B."/>
            <person name="Murad R."/>
            <person name="Mortazavi A."/>
        </authorList>
    </citation>
    <scope>NUCLEOTIDE SEQUENCE [LARGE SCALE GENOMIC DNA]</scope>
    <source>
        <strain evidence="7 8">ALL</strain>
    </source>
</reference>
<dbReference type="AlphaFoldDB" id="A0A4U8UZG1"/>
<keyword evidence="2" id="KW-0677">Repeat</keyword>
<dbReference type="InterPro" id="IPR013087">
    <property type="entry name" value="Znf_C2H2_type"/>
</dbReference>
<dbReference type="PANTHER" id="PTHR24379:SF121">
    <property type="entry name" value="C2H2-TYPE DOMAIN-CONTAINING PROTEIN"/>
    <property type="match status" value="1"/>
</dbReference>
<evidence type="ECO:0000313" key="7">
    <source>
        <dbReference type="EMBL" id="TMS37547.1"/>
    </source>
</evidence>
<dbReference type="PANTHER" id="PTHR24379">
    <property type="entry name" value="KRAB AND ZINC FINGER DOMAIN-CONTAINING"/>
    <property type="match status" value="1"/>
</dbReference>
<evidence type="ECO:0000259" key="6">
    <source>
        <dbReference type="PROSITE" id="PS50157"/>
    </source>
</evidence>
<dbReference type="SUPFAM" id="SSF57667">
    <property type="entry name" value="beta-beta-alpha zinc fingers"/>
    <property type="match status" value="2"/>
</dbReference>
<protein>
    <recommendedName>
        <fullName evidence="6">C2H2-type domain-containing protein</fullName>
    </recommendedName>
</protein>
<feature type="domain" description="C2H2-type" evidence="6">
    <location>
        <begin position="140"/>
        <end position="163"/>
    </location>
</feature>
<dbReference type="EMBL" id="CM016762">
    <property type="protein sequence ID" value="TMS37547.1"/>
    <property type="molecule type" value="Genomic_DNA"/>
</dbReference>
<dbReference type="Pfam" id="PF00096">
    <property type="entry name" value="zf-C2H2"/>
    <property type="match status" value="2"/>
</dbReference>
<evidence type="ECO:0000313" key="8">
    <source>
        <dbReference type="Proteomes" id="UP000298663"/>
    </source>
</evidence>
<keyword evidence="3 5" id="KW-0863">Zinc-finger</keyword>
<dbReference type="PROSITE" id="PS00028">
    <property type="entry name" value="ZINC_FINGER_C2H2_1"/>
    <property type="match status" value="3"/>
</dbReference>
<dbReference type="SMART" id="SM00355">
    <property type="entry name" value="ZnF_C2H2"/>
    <property type="match status" value="4"/>
</dbReference>
<name>A0A4U8UZG1_STECR</name>
<dbReference type="PROSITE" id="PS50157">
    <property type="entry name" value="ZINC_FINGER_C2H2_2"/>
    <property type="match status" value="3"/>
</dbReference>
<organism evidence="7 8">
    <name type="scientific">Steinernema carpocapsae</name>
    <name type="common">Entomopathogenic nematode</name>
    <dbReference type="NCBI Taxonomy" id="34508"/>
    <lineage>
        <taxon>Eukaryota</taxon>
        <taxon>Metazoa</taxon>
        <taxon>Ecdysozoa</taxon>
        <taxon>Nematoda</taxon>
        <taxon>Chromadorea</taxon>
        <taxon>Rhabditida</taxon>
        <taxon>Tylenchina</taxon>
        <taxon>Panagrolaimomorpha</taxon>
        <taxon>Strongyloidoidea</taxon>
        <taxon>Steinernematidae</taxon>
        <taxon>Steinernema</taxon>
    </lineage>
</organism>
<keyword evidence="1" id="KW-0479">Metal-binding</keyword>
<evidence type="ECO:0000256" key="4">
    <source>
        <dbReference type="ARBA" id="ARBA00022833"/>
    </source>
</evidence>
<evidence type="ECO:0000256" key="1">
    <source>
        <dbReference type="ARBA" id="ARBA00022723"/>
    </source>
</evidence>
<dbReference type="Gene3D" id="3.30.160.60">
    <property type="entry name" value="Classic Zinc Finger"/>
    <property type="match status" value="2"/>
</dbReference>
<proteinExistence type="predicted"/>
<feature type="domain" description="C2H2-type" evidence="6">
    <location>
        <begin position="110"/>
        <end position="138"/>
    </location>
</feature>
<dbReference type="OrthoDB" id="5817791at2759"/>
<reference evidence="7 8" key="1">
    <citation type="journal article" date="2015" name="Genome Biol.">
        <title>Comparative genomics of Steinernema reveals deeply conserved gene regulatory networks.</title>
        <authorList>
            <person name="Dillman A.R."/>
            <person name="Macchietto M."/>
            <person name="Porter C.F."/>
            <person name="Rogers A."/>
            <person name="Williams B."/>
            <person name="Antoshechkin I."/>
            <person name="Lee M.M."/>
            <person name="Goodwin Z."/>
            <person name="Lu X."/>
            <person name="Lewis E.E."/>
            <person name="Goodrich-Blair H."/>
            <person name="Stock S.P."/>
            <person name="Adams B.J."/>
            <person name="Sternberg P.W."/>
            <person name="Mortazavi A."/>
        </authorList>
    </citation>
    <scope>NUCLEOTIDE SEQUENCE [LARGE SCALE GENOMIC DNA]</scope>
    <source>
        <strain evidence="7 8">ALL</strain>
    </source>
</reference>
<accession>A0A4U8UZG1</accession>
<gene>
    <name evidence="7" type="ORF">L596_004456</name>
</gene>
<evidence type="ECO:0000256" key="2">
    <source>
        <dbReference type="ARBA" id="ARBA00022737"/>
    </source>
</evidence>
<sequence>MNTVVENVRPTVQELEESIRMRRRGCRSSANDVDRRFFCPNPTCHEKKTWFRSQKMLNQHYTKVHKDKALKCPTCDRTFALPRDLKYHHKKQHSVEASPAKPHAPRLREWACKTCNKTFQRQYELNDHVRSEHERHEKRYECILCERSFETEDEVEIHFKNIHPDLIGFNVGCNTEPEERERPDEELDFIMNKYLPIQPRPPIPTMDETGNLEIPCSSGLLCAQDYELQMVCDPWRDENYASTQTDYNSAQFASSYCQTEQMVLYNDSSAIPQYEYSDYGYMDRQDFGAQTYYVETQDFGTQMDGQPPMLWCSMERNYDEGPDPNAPIMDSGMCHVGTTSYYSEWTRHTETQTEGYYYSYQAPPQNDPIATFSNGSTQTNEVTYSNRMV</sequence>
<dbReference type="EMBL" id="AZBU02000001">
    <property type="protein sequence ID" value="TMS37547.1"/>
    <property type="molecule type" value="Genomic_DNA"/>
</dbReference>
<evidence type="ECO:0000256" key="5">
    <source>
        <dbReference type="PROSITE-ProRule" id="PRU00042"/>
    </source>
</evidence>
<comment type="caution">
    <text evidence="7">The sequence shown here is derived from an EMBL/GenBank/DDBJ whole genome shotgun (WGS) entry which is preliminary data.</text>
</comment>
<feature type="domain" description="C2H2-type" evidence="6">
    <location>
        <begin position="70"/>
        <end position="98"/>
    </location>
</feature>
<dbReference type="GO" id="GO:0008270">
    <property type="term" value="F:zinc ion binding"/>
    <property type="evidence" value="ECO:0007669"/>
    <property type="project" value="UniProtKB-KW"/>
</dbReference>
<evidence type="ECO:0000256" key="3">
    <source>
        <dbReference type="ARBA" id="ARBA00022771"/>
    </source>
</evidence>
<dbReference type="InterPro" id="IPR036236">
    <property type="entry name" value="Znf_C2H2_sf"/>
</dbReference>
<dbReference type="Proteomes" id="UP000298663">
    <property type="component" value="Chromosome X"/>
</dbReference>
<keyword evidence="4" id="KW-0862">Zinc</keyword>